<evidence type="ECO:0000313" key="12">
    <source>
        <dbReference type="Proteomes" id="UP000298347"/>
    </source>
</evidence>
<keyword evidence="6 9" id="KW-0822">Tryptophan biosynthesis</keyword>
<evidence type="ECO:0000313" key="11">
    <source>
        <dbReference type="EMBL" id="TGA99123.1"/>
    </source>
</evidence>
<dbReference type="GO" id="GO:0004640">
    <property type="term" value="F:phosphoribosylanthranilate isomerase activity"/>
    <property type="evidence" value="ECO:0007669"/>
    <property type="project" value="UniProtKB-UniRule"/>
</dbReference>
<sequence>MMRPLIKYCGNHSYTDLERTFSSRADFIGLIFTPKSRRTVQPEQAALWIKQLAPLGSKKLVGVFADDPPEHIFSVLRSVPLDILQFHGSETPRTLAEIKKATGLQVWKAIHHAPGALEKMRTFSGIADGFIIDTQVKGQLGGTGVAFDWAAIPDYQAEARHQNASCLIAGGITPENIADLLHYDPMGIDIASGIEQDFQKDRTKIFRIEKRVWNENDQTAATGR</sequence>
<dbReference type="EMBL" id="SRJD01000004">
    <property type="protein sequence ID" value="TGA99123.1"/>
    <property type="molecule type" value="Genomic_DNA"/>
</dbReference>
<keyword evidence="7 9" id="KW-0057">Aromatic amino acid biosynthesis</keyword>
<proteinExistence type="inferred from homology"/>
<dbReference type="PANTHER" id="PTHR42894">
    <property type="entry name" value="N-(5'-PHOSPHORIBOSYL)ANTHRANILATE ISOMERASE"/>
    <property type="match status" value="1"/>
</dbReference>
<dbReference type="Proteomes" id="UP000298347">
    <property type="component" value="Unassembled WGS sequence"/>
</dbReference>
<evidence type="ECO:0000256" key="3">
    <source>
        <dbReference type="ARBA" id="ARBA00012572"/>
    </source>
</evidence>
<dbReference type="CDD" id="cd00405">
    <property type="entry name" value="PRAI"/>
    <property type="match status" value="1"/>
</dbReference>
<comment type="pathway">
    <text evidence="2 9">Amino-acid biosynthesis; L-tryptophan biosynthesis; L-tryptophan from chorismate: step 3/5.</text>
</comment>
<comment type="similarity">
    <text evidence="9">Belongs to the TrpF family.</text>
</comment>
<dbReference type="Gene3D" id="3.20.20.70">
    <property type="entry name" value="Aldolase class I"/>
    <property type="match status" value="1"/>
</dbReference>
<evidence type="ECO:0000256" key="7">
    <source>
        <dbReference type="ARBA" id="ARBA00023141"/>
    </source>
</evidence>
<evidence type="ECO:0000256" key="2">
    <source>
        <dbReference type="ARBA" id="ARBA00004664"/>
    </source>
</evidence>
<organism evidence="11 12">
    <name type="scientific">Sporolactobacillus shoreae</name>
    <dbReference type="NCBI Taxonomy" id="1465501"/>
    <lineage>
        <taxon>Bacteria</taxon>
        <taxon>Bacillati</taxon>
        <taxon>Bacillota</taxon>
        <taxon>Bacilli</taxon>
        <taxon>Bacillales</taxon>
        <taxon>Sporolactobacillaceae</taxon>
        <taxon>Sporolactobacillus</taxon>
    </lineage>
</organism>
<keyword evidence="12" id="KW-1185">Reference proteome</keyword>
<dbReference type="OrthoDB" id="9786954at2"/>
<dbReference type="Pfam" id="PF00697">
    <property type="entry name" value="PRAI"/>
    <property type="match status" value="1"/>
</dbReference>
<protein>
    <recommendedName>
        <fullName evidence="4 9">N-(5'-phosphoribosyl)anthranilate isomerase</fullName>
        <shortName evidence="9">PRAI</shortName>
        <ecNumber evidence="3 9">5.3.1.24</ecNumber>
    </recommendedName>
</protein>
<reference evidence="11 12" key="1">
    <citation type="journal article" date="2015" name="Int. J. Syst. Evol. Microbiol.">
        <title>Sporolactobacillus shoreae sp. nov. and Sporolactobacillus spathodeae sp. nov., two spore-forming lactic acid bacteria isolated from tree barks in Thailand.</title>
        <authorList>
            <person name="Thamacharoensuk T."/>
            <person name="Kitahara M."/>
            <person name="Ohkuma M."/>
            <person name="Thongchul N."/>
            <person name="Tanasupawat S."/>
        </authorList>
    </citation>
    <scope>NUCLEOTIDE SEQUENCE [LARGE SCALE GENOMIC DNA]</scope>
    <source>
        <strain evidence="11 12">BK92</strain>
    </source>
</reference>
<evidence type="ECO:0000256" key="6">
    <source>
        <dbReference type="ARBA" id="ARBA00022822"/>
    </source>
</evidence>
<name>A0A4Z0GQQ0_9BACL</name>
<evidence type="ECO:0000256" key="1">
    <source>
        <dbReference type="ARBA" id="ARBA00001164"/>
    </source>
</evidence>
<evidence type="ECO:0000259" key="10">
    <source>
        <dbReference type="Pfam" id="PF00697"/>
    </source>
</evidence>
<dbReference type="HAMAP" id="MF_00135">
    <property type="entry name" value="PRAI"/>
    <property type="match status" value="1"/>
</dbReference>
<gene>
    <name evidence="9" type="primary">trpF</name>
    <name evidence="11" type="ORF">E4665_04885</name>
</gene>
<keyword evidence="8 9" id="KW-0413">Isomerase</keyword>
<dbReference type="InterPro" id="IPR011060">
    <property type="entry name" value="RibuloseP-bd_barrel"/>
</dbReference>
<feature type="domain" description="N-(5'phosphoribosyl) anthranilate isomerase (PRAI)" evidence="10">
    <location>
        <begin position="7"/>
        <end position="209"/>
    </location>
</feature>
<evidence type="ECO:0000256" key="9">
    <source>
        <dbReference type="HAMAP-Rule" id="MF_00135"/>
    </source>
</evidence>
<keyword evidence="5 9" id="KW-0028">Amino-acid biosynthesis</keyword>
<dbReference type="NCBIfam" id="NF002301">
    <property type="entry name" value="PRK01222.2-1"/>
    <property type="match status" value="1"/>
</dbReference>
<dbReference type="PANTHER" id="PTHR42894:SF1">
    <property type="entry name" value="N-(5'-PHOSPHORIBOSYL)ANTHRANILATE ISOMERASE"/>
    <property type="match status" value="1"/>
</dbReference>
<comment type="catalytic activity">
    <reaction evidence="1 9">
        <text>N-(5-phospho-beta-D-ribosyl)anthranilate = 1-(2-carboxyphenylamino)-1-deoxy-D-ribulose 5-phosphate</text>
        <dbReference type="Rhea" id="RHEA:21540"/>
        <dbReference type="ChEBI" id="CHEBI:18277"/>
        <dbReference type="ChEBI" id="CHEBI:58613"/>
        <dbReference type="EC" id="5.3.1.24"/>
    </reaction>
</comment>
<dbReference type="GO" id="GO:0000162">
    <property type="term" value="P:L-tryptophan biosynthetic process"/>
    <property type="evidence" value="ECO:0007669"/>
    <property type="project" value="UniProtKB-UniRule"/>
</dbReference>
<comment type="caution">
    <text evidence="11">The sequence shown here is derived from an EMBL/GenBank/DDBJ whole genome shotgun (WGS) entry which is preliminary data.</text>
</comment>
<dbReference type="InterPro" id="IPR044643">
    <property type="entry name" value="TrpF_fam"/>
</dbReference>
<dbReference type="InterPro" id="IPR001240">
    <property type="entry name" value="PRAI_dom"/>
</dbReference>
<evidence type="ECO:0000256" key="8">
    <source>
        <dbReference type="ARBA" id="ARBA00023235"/>
    </source>
</evidence>
<accession>A0A4Z0GQQ0</accession>
<evidence type="ECO:0000256" key="5">
    <source>
        <dbReference type="ARBA" id="ARBA00022605"/>
    </source>
</evidence>
<dbReference type="InterPro" id="IPR013785">
    <property type="entry name" value="Aldolase_TIM"/>
</dbReference>
<dbReference type="SUPFAM" id="SSF51366">
    <property type="entry name" value="Ribulose-phoshate binding barrel"/>
    <property type="match status" value="1"/>
</dbReference>
<dbReference type="AlphaFoldDB" id="A0A4Z0GQQ0"/>
<dbReference type="EC" id="5.3.1.24" evidence="3 9"/>
<dbReference type="UniPathway" id="UPA00035">
    <property type="reaction ID" value="UER00042"/>
</dbReference>
<evidence type="ECO:0000256" key="4">
    <source>
        <dbReference type="ARBA" id="ARBA00022272"/>
    </source>
</evidence>